<feature type="signal peptide" evidence="1">
    <location>
        <begin position="1"/>
        <end position="26"/>
    </location>
</feature>
<evidence type="ECO:0000313" key="2">
    <source>
        <dbReference type="EMBL" id="OQX50771.1"/>
    </source>
</evidence>
<evidence type="ECO:0000256" key="1">
    <source>
        <dbReference type="SAM" id="SignalP"/>
    </source>
</evidence>
<evidence type="ECO:0000313" key="3">
    <source>
        <dbReference type="Proteomes" id="UP000192520"/>
    </source>
</evidence>
<reference evidence="3" key="1">
    <citation type="submission" date="2017-03" db="EMBL/GenBank/DDBJ databases">
        <title>Novel pathways for hydrocarbon cycling and metabolic interdependencies in hydrothermal sediment communities.</title>
        <authorList>
            <person name="Dombrowski N."/>
            <person name="Seitz K."/>
            <person name="Teske A."/>
            <person name="Baker B."/>
        </authorList>
    </citation>
    <scope>NUCLEOTIDE SEQUENCE [LARGE SCALE GENOMIC DNA]</scope>
</reference>
<dbReference type="AlphaFoldDB" id="A0A1W9NX83"/>
<feature type="chain" id="PRO_5012054790" description="Carbohydrate-binding domain-containing protein" evidence="1">
    <location>
        <begin position="27"/>
        <end position="322"/>
    </location>
</feature>
<dbReference type="EMBL" id="MZGJ01000020">
    <property type="protein sequence ID" value="OQX50771.1"/>
    <property type="molecule type" value="Genomic_DNA"/>
</dbReference>
<proteinExistence type="predicted"/>
<name>A0A1W9NX83_UNCC3</name>
<organism evidence="2 3">
    <name type="scientific">candidate division CPR3 bacterium 4484_211</name>
    <dbReference type="NCBI Taxonomy" id="1968527"/>
    <lineage>
        <taxon>Bacteria</taxon>
        <taxon>Bacteria division CPR3</taxon>
    </lineage>
</organism>
<dbReference type="STRING" id="1968527.B5M47_03250"/>
<dbReference type="Proteomes" id="UP000192520">
    <property type="component" value="Unassembled WGS sequence"/>
</dbReference>
<comment type="caution">
    <text evidence="2">The sequence shown here is derived from an EMBL/GenBank/DDBJ whole genome shotgun (WGS) entry which is preliminary data.</text>
</comment>
<gene>
    <name evidence="2" type="ORF">B5M47_03250</name>
</gene>
<keyword evidence="1" id="KW-0732">Signal</keyword>
<protein>
    <recommendedName>
        <fullName evidence="4">Carbohydrate-binding domain-containing protein</fullName>
    </recommendedName>
</protein>
<evidence type="ECO:0008006" key="4">
    <source>
        <dbReference type="Google" id="ProtNLM"/>
    </source>
</evidence>
<sequence length="322" mass="35623">MKRYWFFFLVVALFSVSGCRSGCRYATPAPATAVSPASGSVRIEQWGDGSWSLEGGGTVRGLRRYGPWVEFAVVMYTSPTEEMAVSFFLNWDDEPDYNREKLDRLEEGMKVRFILPAWTEREEGWKNGSHSVWWKVSSEDCPSIFLPASATPTPPTPTSTSTPTPALTLAPTATLAPTPTSTPVPPWCGRQVISLPSAGFSSWGYCRETGIVTGTIIGPEMAIRVVSLPGTARQDLQSLLRVMRDNAWEASGDYPSYHLEVEVSCEPRQGVVPAALGGFVEFDGARWVPSPRGADFWLHAVYVRGEQVWPILPFRELRLPID</sequence>
<accession>A0A1W9NX83</accession>
<dbReference type="PROSITE" id="PS51257">
    <property type="entry name" value="PROKAR_LIPOPROTEIN"/>
    <property type="match status" value="1"/>
</dbReference>